<feature type="compositionally biased region" description="Acidic residues" evidence="6">
    <location>
        <begin position="98"/>
        <end position="117"/>
    </location>
</feature>
<keyword evidence="4" id="KW-0539">Nucleus</keyword>
<feature type="region of interest" description="Disordered" evidence="6">
    <location>
        <begin position="466"/>
        <end position="500"/>
    </location>
</feature>
<evidence type="ECO:0000256" key="6">
    <source>
        <dbReference type="SAM" id="MobiDB-lite"/>
    </source>
</evidence>
<dbReference type="InterPro" id="IPR036128">
    <property type="entry name" value="Plus3-like_sf"/>
</dbReference>
<keyword evidence="9" id="KW-1185">Reference proteome</keyword>
<dbReference type="Gene3D" id="3.90.70.200">
    <property type="entry name" value="Plus-3 domain"/>
    <property type="match status" value="1"/>
</dbReference>
<evidence type="ECO:0000256" key="2">
    <source>
        <dbReference type="ARBA" id="ARBA00023015"/>
    </source>
</evidence>
<dbReference type="EMBL" id="JAXOVC010000003">
    <property type="protein sequence ID" value="KAK4503491.1"/>
    <property type="molecule type" value="Genomic_DNA"/>
</dbReference>
<dbReference type="SMART" id="SM00719">
    <property type="entry name" value="Plus3"/>
    <property type="match status" value="1"/>
</dbReference>
<feature type="compositionally biased region" description="Polar residues" evidence="6">
    <location>
        <begin position="466"/>
        <end position="482"/>
    </location>
</feature>
<feature type="coiled-coil region" evidence="5">
    <location>
        <begin position="508"/>
        <end position="535"/>
    </location>
</feature>
<feature type="region of interest" description="Disordered" evidence="6">
    <location>
        <begin position="557"/>
        <end position="587"/>
    </location>
</feature>
<evidence type="ECO:0000256" key="1">
    <source>
        <dbReference type="ARBA" id="ARBA00004123"/>
    </source>
</evidence>
<accession>A0ABR0EPF1</accession>
<dbReference type="SUPFAM" id="SSF159042">
    <property type="entry name" value="Plus3-like"/>
    <property type="match status" value="1"/>
</dbReference>
<comment type="subcellular location">
    <subcellularLocation>
        <location evidence="1">Nucleus</location>
    </subcellularLocation>
</comment>
<name>A0ABR0EPF1_ZASCE</name>
<keyword evidence="3" id="KW-0804">Transcription</keyword>
<feature type="compositionally biased region" description="Basic and acidic residues" evidence="6">
    <location>
        <begin position="188"/>
        <end position="243"/>
    </location>
</feature>
<keyword evidence="2" id="KW-0805">Transcription regulation</keyword>
<evidence type="ECO:0000313" key="8">
    <source>
        <dbReference type="EMBL" id="KAK4503491.1"/>
    </source>
</evidence>
<comment type="caution">
    <text evidence="8">The sequence shown here is derived from an EMBL/GenBank/DDBJ whole genome shotgun (WGS) entry which is preliminary data.</text>
</comment>
<feature type="compositionally biased region" description="Basic and acidic residues" evidence="6">
    <location>
        <begin position="140"/>
        <end position="163"/>
    </location>
</feature>
<organism evidence="8 9">
    <name type="scientific">Zasmidium cellare</name>
    <name type="common">Wine cellar mold</name>
    <name type="synonym">Racodium cellare</name>
    <dbReference type="NCBI Taxonomy" id="395010"/>
    <lineage>
        <taxon>Eukaryota</taxon>
        <taxon>Fungi</taxon>
        <taxon>Dikarya</taxon>
        <taxon>Ascomycota</taxon>
        <taxon>Pezizomycotina</taxon>
        <taxon>Dothideomycetes</taxon>
        <taxon>Dothideomycetidae</taxon>
        <taxon>Mycosphaerellales</taxon>
        <taxon>Mycosphaerellaceae</taxon>
        <taxon>Zasmidium</taxon>
    </lineage>
</organism>
<feature type="compositionally biased region" description="Low complexity" evidence="6">
    <location>
        <begin position="164"/>
        <end position="174"/>
    </location>
</feature>
<evidence type="ECO:0000256" key="4">
    <source>
        <dbReference type="ARBA" id="ARBA00023242"/>
    </source>
</evidence>
<gene>
    <name evidence="8" type="ORF">PRZ48_004406</name>
</gene>
<dbReference type="PROSITE" id="PS51360">
    <property type="entry name" value="PLUS3"/>
    <property type="match status" value="1"/>
</dbReference>
<feature type="compositionally biased region" description="Basic and acidic residues" evidence="6">
    <location>
        <begin position="28"/>
        <end position="59"/>
    </location>
</feature>
<feature type="compositionally biased region" description="Basic residues" evidence="6">
    <location>
        <begin position="68"/>
        <end position="77"/>
    </location>
</feature>
<dbReference type="Pfam" id="PF03126">
    <property type="entry name" value="Plus-3"/>
    <property type="match status" value="1"/>
</dbReference>
<evidence type="ECO:0000313" key="9">
    <source>
        <dbReference type="Proteomes" id="UP001305779"/>
    </source>
</evidence>
<protein>
    <recommendedName>
        <fullName evidence="7">Plus3 domain-containing protein</fullName>
    </recommendedName>
</protein>
<keyword evidence="5" id="KW-0175">Coiled coil</keyword>
<evidence type="ECO:0000256" key="3">
    <source>
        <dbReference type="ARBA" id="ARBA00023163"/>
    </source>
</evidence>
<sequence length="615" mass="68430">MADLDDLDQELLGMADGGESEDEESIDDLDRLEQTEFPDERSPSQEAKESVEKVEEPAGNRRGVAQKVKSRGRKRRKQESEDEDGEASPSPAASLDADGIDESEGEADAPAEDDDDAPLYPLEGKFVSSSDRTHVMSLPEIERESILAERAEEVARRQQDLQLRKQLQRSQAAANKHKRKAAAAELEDGSRRSTRPKTEKASALDNYRRAREQKGAERRELESGRDRRDERSPSSAASDRDADGESEVEWAEPTTDRRRDEPPADLRDFERTRVGRSNFSKVCFYPGFEDAIKGCFARVSIGLNRETGQNQYRMTQIRGFTEGKPYQLETNLGKKFTTDQYAIVAHGKAEKPWPFSACSDSKFTEAEYQRFQETLTKDNMRAPSRKFLSGKVDAINDLINQKFTEETLQAKFTKQKAMQQKYNPAHIAKQKRIDINKRRAEAEENGDEEEVARCDAELQALDNSASNANGAVKISSSPAKTQSQHDRLAQLNHKNRSKNQQEIRNALIAERNRNKKVLEEKAKAAKAAAEAEANATFKADKKETALKKAAIKDLFGEGSDTSRAGTPATGIDTPKKKSGTSTPLNGVKGPIGALKKKNLEDDVIGGLDLGIDIEI</sequence>
<feature type="compositionally biased region" description="Acidic residues" evidence="6">
    <location>
        <begin position="18"/>
        <end position="27"/>
    </location>
</feature>
<feature type="region of interest" description="Disordered" evidence="6">
    <location>
        <begin position="1"/>
        <end position="269"/>
    </location>
</feature>
<feature type="domain" description="Plus3" evidence="7">
    <location>
        <begin position="263"/>
        <end position="400"/>
    </location>
</feature>
<dbReference type="InterPro" id="IPR004343">
    <property type="entry name" value="Plus-3_dom"/>
</dbReference>
<evidence type="ECO:0000256" key="5">
    <source>
        <dbReference type="SAM" id="Coils"/>
    </source>
</evidence>
<evidence type="ECO:0000259" key="7">
    <source>
        <dbReference type="PROSITE" id="PS51360"/>
    </source>
</evidence>
<reference evidence="8 9" key="1">
    <citation type="journal article" date="2023" name="G3 (Bethesda)">
        <title>A chromosome-level genome assembly of Zasmidium syzygii isolated from banana leaves.</title>
        <authorList>
            <person name="van Westerhoven A.C."/>
            <person name="Mehrabi R."/>
            <person name="Talebi R."/>
            <person name="Steentjes M.B.F."/>
            <person name="Corcolon B."/>
            <person name="Chong P.A."/>
            <person name="Kema G.H.J."/>
            <person name="Seidl M.F."/>
        </authorList>
    </citation>
    <scope>NUCLEOTIDE SEQUENCE [LARGE SCALE GENOMIC DNA]</scope>
    <source>
        <strain evidence="8 9">P124</strain>
    </source>
</reference>
<feature type="compositionally biased region" description="Basic and acidic residues" evidence="6">
    <location>
        <begin position="254"/>
        <end position="269"/>
    </location>
</feature>
<dbReference type="PANTHER" id="PTHR13115">
    <property type="entry name" value="RNA POLYMERASE-ASSOCIATED PROTEIN RTF1 HOMOLOG"/>
    <property type="match status" value="1"/>
</dbReference>
<dbReference type="PANTHER" id="PTHR13115:SF8">
    <property type="entry name" value="RNA POLYMERASE-ASSOCIATED PROTEIN RTF1 HOMOLOG"/>
    <property type="match status" value="1"/>
</dbReference>
<dbReference type="Proteomes" id="UP001305779">
    <property type="component" value="Unassembled WGS sequence"/>
</dbReference>
<proteinExistence type="predicted"/>